<gene>
    <name evidence="1" type="primary">fliB</name>
    <name evidence="1" type="ORF">FM038_025035</name>
</gene>
<sequence length="398" mass="45140">MEGAIIRPGFVSEFSCIGSDCEDSCCYDWGIHIDKQSYKQTCEHPQLKDKAKQVLKKTKKSDSNWATVKLNTNGGCPFLNENKLCQIHATAGEKLLSHTCKTYPRLNTIRDGDKYESLSLSCPEAVRNVLFKPNAFNFERIQSGSKQKANPTPAWASKGHDYSIQLLLNNKLTWEQSLLSIGILTNTVESSRISNSGTENIDAMFNQLTQLINNGTLQKQYDDFINNNIHQMHAFESIHLWLNTNRAARGQARFEIINEAIKSLAANKKITMDSINHAWCSIAKPALAKYPELFDRYQLYYMYNMNFPMVDKLSPSQAYRLMLLDSFMIRCYLAAMAAYKGDLSESDIVLCFQVYHTNRQHKLNFSTYVVDILEKSGFSDVASAISLLHCDHTPPTAH</sequence>
<accession>A0ABX6VCI2</accession>
<proteinExistence type="predicted"/>
<keyword evidence="1" id="KW-0969">Cilium</keyword>
<dbReference type="Proteomes" id="UP000316416">
    <property type="component" value="Chromosome"/>
</dbReference>
<dbReference type="NCBIfam" id="NF038110">
    <property type="entry name" value="Lys_methyl_FliB"/>
    <property type="match status" value="1"/>
</dbReference>
<keyword evidence="1" id="KW-0966">Cell projection</keyword>
<keyword evidence="1" id="KW-0808">Transferase</keyword>
<dbReference type="EMBL" id="CP045503">
    <property type="protein sequence ID" value="QPG60236.1"/>
    <property type="molecule type" value="Genomic_DNA"/>
</dbReference>
<dbReference type="RefSeq" id="WP_195873172.1">
    <property type="nucleotide sequence ID" value="NZ_CP045503.2"/>
</dbReference>
<evidence type="ECO:0000313" key="1">
    <source>
        <dbReference type="EMBL" id="QPG60236.1"/>
    </source>
</evidence>
<reference evidence="1" key="1">
    <citation type="submission" date="2021-07" db="EMBL/GenBank/DDBJ databases">
        <title>Shewanella sp. YLB-07 whole genome sequence.</title>
        <authorList>
            <person name="Yu L."/>
        </authorList>
    </citation>
    <scope>NUCLEOTIDE SEQUENCE</scope>
    <source>
        <strain evidence="1">YLB-08</strain>
    </source>
</reference>
<evidence type="ECO:0000313" key="2">
    <source>
        <dbReference type="Proteomes" id="UP000316416"/>
    </source>
</evidence>
<keyword evidence="2" id="KW-1185">Reference proteome</keyword>
<organism evidence="1 2">
    <name type="scientific">Shewanella eurypsychrophilus</name>
    <dbReference type="NCBI Taxonomy" id="2593656"/>
    <lineage>
        <taxon>Bacteria</taxon>
        <taxon>Pseudomonadati</taxon>
        <taxon>Pseudomonadota</taxon>
        <taxon>Gammaproteobacteria</taxon>
        <taxon>Alteromonadales</taxon>
        <taxon>Shewanellaceae</taxon>
        <taxon>Shewanella</taxon>
    </lineage>
</organism>
<keyword evidence="1" id="KW-0282">Flagellum</keyword>
<protein>
    <submittedName>
        <fullName evidence="1">Flagellin lysine-N-methylase</fullName>
        <ecNumber evidence="1">2.1.1.-</ecNumber>
    </submittedName>
</protein>
<dbReference type="GO" id="GO:0032259">
    <property type="term" value="P:methylation"/>
    <property type="evidence" value="ECO:0007669"/>
    <property type="project" value="UniProtKB-KW"/>
</dbReference>
<keyword evidence="1" id="KW-0489">Methyltransferase</keyword>
<name>A0ABX6VCI2_9GAMM</name>
<dbReference type="EC" id="2.1.1.-" evidence="1"/>
<dbReference type="GO" id="GO:0008168">
    <property type="term" value="F:methyltransferase activity"/>
    <property type="evidence" value="ECO:0007669"/>
    <property type="project" value="UniProtKB-KW"/>
</dbReference>